<dbReference type="GO" id="GO:0000132">
    <property type="term" value="P:establishment of mitotic spindle orientation"/>
    <property type="evidence" value="ECO:0007669"/>
    <property type="project" value="TreeGrafter"/>
</dbReference>
<sequence>MGPSGPSELMQALQDKEHELEALQRSHEEFVHSSTEIEHELELEVHRLEAGKRKLDEMLAQAMEDFRIAQATIVASNRDTLRLQSMVDELNKANVALTSQVQVLEQQNDDLERRERELQATVEDLEMRLDESIEQNVFLQQECDDLKKQSDIRPPMMLVPPPGPVPELPAKRRSATKVYITAKHSCGPTCSIM</sequence>
<dbReference type="GO" id="GO:0007059">
    <property type="term" value="P:chromosome segregation"/>
    <property type="evidence" value="ECO:0007669"/>
    <property type="project" value="TreeGrafter"/>
</dbReference>
<dbReference type="GO" id="GO:0005813">
    <property type="term" value="C:centrosome"/>
    <property type="evidence" value="ECO:0007669"/>
    <property type="project" value="TreeGrafter"/>
</dbReference>
<gene>
    <name evidence="4" type="ORF">THRCLA_03959</name>
</gene>
<dbReference type="GO" id="GO:0008017">
    <property type="term" value="F:microtubule binding"/>
    <property type="evidence" value="ECO:0007669"/>
    <property type="project" value="InterPro"/>
</dbReference>
<dbReference type="InterPro" id="IPR033494">
    <property type="entry name" value="NUDE"/>
</dbReference>
<dbReference type="Proteomes" id="UP000243217">
    <property type="component" value="Unassembled WGS sequence"/>
</dbReference>
<evidence type="ECO:0000256" key="3">
    <source>
        <dbReference type="SAM" id="Coils"/>
    </source>
</evidence>
<comment type="similarity">
    <text evidence="1">Belongs to the nudE family.</text>
</comment>
<dbReference type="Gene3D" id="6.10.250.1080">
    <property type="match status" value="1"/>
</dbReference>
<dbReference type="PANTHER" id="PTHR10921">
    <property type="entry name" value="NUCLEAR DISTRIBUTION PROTEIN NUDE HOMOLOG 1"/>
    <property type="match status" value="1"/>
</dbReference>
<reference evidence="4 5" key="1">
    <citation type="journal article" date="2014" name="Genome Biol. Evol.">
        <title>The secreted proteins of Achlya hypogyna and Thraustotheca clavata identify the ancestral oomycete secretome and reveal gene acquisitions by horizontal gene transfer.</title>
        <authorList>
            <person name="Misner I."/>
            <person name="Blouin N."/>
            <person name="Leonard G."/>
            <person name="Richards T.A."/>
            <person name="Lane C.E."/>
        </authorList>
    </citation>
    <scope>NUCLEOTIDE SEQUENCE [LARGE SCALE GENOMIC DNA]</scope>
    <source>
        <strain evidence="4 5">ATCC 34112</strain>
    </source>
</reference>
<keyword evidence="5" id="KW-1185">Reference proteome</keyword>
<dbReference type="GO" id="GO:0000776">
    <property type="term" value="C:kinetochore"/>
    <property type="evidence" value="ECO:0007669"/>
    <property type="project" value="TreeGrafter"/>
</dbReference>
<protein>
    <submittedName>
        <fullName evidence="4">Uncharacterized protein</fullName>
    </submittedName>
</protein>
<comment type="caution">
    <text evidence="4">The sequence shown here is derived from an EMBL/GenBank/DDBJ whole genome shotgun (WGS) entry which is preliminary data.</text>
</comment>
<feature type="coiled-coil region" evidence="3">
    <location>
        <begin position="13"/>
        <end position="149"/>
    </location>
</feature>
<evidence type="ECO:0000256" key="2">
    <source>
        <dbReference type="ARBA" id="ARBA00023054"/>
    </source>
</evidence>
<dbReference type="OrthoDB" id="5877028at2759"/>
<name>A0A1W0A0E8_9STRA</name>
<dbReference type="GO" id="GO:0051642">
    <property type="term" value="P:centrosome localization"/>
    <property type="evidence" value="ECO:0007669"/>
    <property type="project" value="TreeGrafter"/>
</dbReference>
<dbReference type="STRING" id="74557.A0A1W0A0E8"/>
<dbReference type="PANTHER" id="PTHR10921:SF1">
    <property type="entry name" value="NUCLEAR DISTRIBUTION PROTEIN NUDE HOMOLOG"/>
    <property type="match status" value="1"/>
</dbReference>
<dbReference type="AlphaFoldDB" id="A0A1W0A0E8"/>
<dbReference type="GO" id="GO:0047496">
    <property type="term" value="P:vesicle transport along microtubule"/>
    <property type="evidence" value="ECO:0007669"/>
    <property type="project" value="TreeGrafter"/>
</dbReference>
<evidence type="ECO:0000313" key="5">
    <source>
        <dbReference type="Proteomes" id="UP000243217"/>
    </source>
</evidence>
<dbReference type="GO" id="GO:0005871">
    <property type="term" value="C:kinesin complex"/>
    <property type="evidence" value="ECO:0007669"/>
    <property type="project" value="TreeGrafter"/>
</dbReference>
<keyword evidence="2 3" id="KW-0175">Coiled coil</keyword>
<dbReference type="EMBL" id="JNBS01000782">
    <property type="protein sequence ID" value="OQS03745.1"/>
    <property type="molecule type" value="Genomic_DNA"/>
</dbReference>
<accession>A0A1W0A0E8</accession>
<evidence type="ECO:0000256" key="1">
    <source>
        <dbReference type="ARBA" id="ARBA00007429"/>
    </source>
</evidence>
<proteinExistence type="inferred from homology"/>
<evidence type="ECO:0000313" key="4">
    <source>
        <dbReference type="EMBL" id="OQS03745.1"/>
    </source>
</evidence>
<organism evidence="4 5">
    <name type="scientific">Thraustotheca clavata</name>
    <dbReference type="NCBI Taxonomy" id="74557"/>
    <lineage>
        <taxon>Eukaryota</taxon>
        <taxon>Sar</taxon>
        <taxon>Stramenopiles</taxon>
        <taxon>Oomycota</taxon>
        <taxon>Saprolegniomycetes</taxon>
        <taxon>Saprolegniales</taxon>
        <taxon>Achlyaceae</taxon>
        <taxon>Thraustotheca</taxon>
    </lineage>
</organism>
<dbReference type="GO" id="GO:0007100">
    <property type="term" value="P:mitotic centrosome separation"/>
    <property type="evidence" value="ECO:0007669"/>
    <property type="project" value="TreeGrafter"/>
</dbReference>
<dbReference type="GO" id="GO:0007020">
    <property type="term" value="P:microtubule nucleation"/>
    <property type="evidence" value="ECO:0007669"/>
    <property type="project" value="TreeGrafter"/>
</dbReference>